<dbReference type="eggNOG" id="COG2318">
    <property type="taxonomic scope" value="Bacteria"/>
</dbReference>
<dbReference type="EMBL" id="AVGG01000001">
    <property type="protein sequence ID" value="ESU29881.1"/>
    <property type="molecule type" value="Genomic_DNA"/>
</dbReference>
<dbReference type="Gene3D" id="1.20.120.450">
    <property type="entry name" value="dinb family like domain"/>
    <property type="match status" value="1"/>
</dbReference>
<dbReference type="Pfam" id="PF12867">
    <property type="entry name" value="DinB_2"/>
    <property type="match status" value="1"/>
</dbReference>
<comment type="caution">
    <text evidence="2">The sequence shown here is derived from an EMBL/GenBank/DDBJ whole genome shotgun (WGS) entry which is preliminary data.</text>
</comment>
<dbReference type="InterPro" id="IPR034660">
    <property type="entry name" value="DinB/YfiT-like"/>
</dbReference>
<dbReference type="PATRIC" id="fig|1341181.4.peg.353"/>
<dbReference type="GO" id="GO:0016787">
    <property type="term" value="F:hydrolase activity"/>
    <property type="evidence" value="ECO:0007669"/>
    <property type="project" value="UniProtKB-KW"/>
</dbReference>
<dbReference type="SUPFAM" id="SSF109854">
    <property type="entry name" value="DinB/YfiT-like putative metalloenzymes"/>
    <property type="match status" value="1"/>
</dbReference>
<reference evidence="2 3" key="1">
    <citation type="submission" date="2013-08" db="EMBL/GenBank/DDBJ databases">
        <title>Flavobacterium limnosediminis JC2902 genome sequencing.</title>
        <authorList>
            <person name="Lee K."/>
            <person name="Yi H."/>
            <person name="Park S."/>
            <person name="Chun J."/>
        </authorList>
    </citation>
    <scope>NUCLEOTIDE SEQUENCE [LARGE SCALE GENOMIC DNA]</scope>
    <source>
        <strain evidence="2 3">JC2902</strain>
    </source>
</reference>
<dbReference type="Proteomes" id="UP000018004">
    <property type="component" value="Unassembled WGS sequence"/>
</dbReference>
<sequence>MNNNTDIEKLKFPIGRFTCPEEITPEHLKIWKITIREFPQELKKTVENLSITELNWKYRPDGWCIKQVVHHLADSHMNALIRVKLALTEDAPVIRPYEEALWAELKDSLRDDIQPSLKIIEGVHERWSQLLDNFSEHDWNRMYYHPQHQRLASVKEALGIYDWHSKHHLAHINQAFSYKGEFNF</sequence>
<keyword evidence="3" id="KW-1185">Reference proteome</keyword>
<dbReference type="OrthoDB" id="9796039at2"/>
<evidence type="ECO:0000313" key="2">
    <source>
        <dbReference type="EMBL" id="ESU29881.1"/>
    </source>
</evidence>
<evidence type="ECO:0000313" key="3">
    <source>
        <dbReference type="Proteomes" id="UP000018004"/>
    </source>
</evidence>
<dbReference type="RefSeq" id="WP_023578058.1">
    <property type="nucleotide sequence ID" value="NZ_AVGG01000001.1"/>
</dbReference>
<proteinExistence type="predicted"/>
<feature type="domain" description="DinB-like" evidence="1">
    <location>
        <begin position="37"/>
        <end position="172"/>
    </location>
</feature>
<dbReference type="STRING" id="1341181.FLJC2902T_03600"/>
<dbReference type="AlphaFoldDB" id="V6STB2"/>
<organism evidence="2 3">
    <name type="scientific">Flavobacterium limnosediminis JC2902</name>
    <dbReference type="NCBI Taxonomy" id="1341181"/>
    <lineage>
        <taxon>Bacteria</taxon>
        <taxon>Pseudomonadati</taxon>
        <taxon>Bacteroidota</taxon>
        <taxon>Flavobacteriia</taxon>
        <taxon>Flavobacteriales</taxon>
        <taxon>Flavobacteriaceae</taxon>
        <taxon>Flavobacterium</taxon>
    </lineage>
</organism>
<protein>
    <submittedName>
        <fullName evidence="2">Metal-dependent hydrolase</fullName>
    </submittedName>
</protein>
<evidence type="ECO:0000259" key="1">
    <source>
        <dbReference type="Pfam" id="PF12867"/>
    </source>
</evidence>
<gene>
    <name evidence="2" type="ORF">FLJC2902T_03600</name>
</gene>
<accession>V6STB2</accession>
<name>V6STB2_9FLAO</name>
<keyword evidence="2" id="KW-0378">Hydrolase</keyword>
<dbReference type="InterPro" id="IPR024775">
    <property type="entry name" value="DinB-like"/>
</dbReference>
<dbReference type="NCBIfam" id="NF009807">
    <property type="entry name" value="PRK13291.1"/>
    <property type="match status" value="1"/>
</dbReference>